<accession>A0A2H3CJ17</accession>
<evidence type="ECO:0000313" key="2">
    <source>
        <dbReference type="EMBL" id="PBK79182.1"/>
    </source>
</evidence>
<evidence type="ECO:0000313" key="3">
    <source>
        <dbReference type="Proteomes" id="UP000217790"/>
    </source>
</evidence>
<evidence type="ECO:0000256" key="1">
    <source>
        <dbReference type="SAM" id="SignalP"/>
    </source>
</evidence>
<keyword evidence="3" id="KW-1185">Reference proteome</keyword>
<reference evidence="3" key="1">
    <citation type="journal article" date="2017" name="Nat. Ecol. Evol.">
        <title>Genome expansion and lineage-specific genetic innovations in the forest pathogenic fungi Armillaria.</title>
        <authorList>
            <person name="Sipos G."/>
            <person name="Prasanna A.N."/>
            <person name="Walter M.C."/>
            <person name="O'Connor E."/>
            <person name="Balint B."/>
            <person name="Krizsan K."/>
            <person name="Kiss B."/>
            <person name="Hess J."/>
            <person name="Varga T."/>
            <person name="Slot J."/>
            <person name="Riley R."/>
            <person name="Boka B."/>
            <person name="Rigling D."/>
            <person name="Barry K."/>
            <person name="Lee J."/>
            <person name="Mihaltcheva S."/>
            <person name="LaButti K."/>
            <person name="Lipzen A."/>
            <person name="Waldron R."/>
            <person name="Moloney N.M."/>
            <person name="Sperisen C."/>
            <person name="Kredics L."/>
            <person name="Vagvoelgyi C."/>
            <person name="Patrignani A."/>
            <person name="Fitzpatrick D."/>
            <person name="Nagy I."/>
            <person name="Doyle S."/>
            <person name="Anderson J.B."/>
            <person name="Grigoriev I.V."/>
            <person name="Gueldener U."/>
            <person name="Muensterkoetter M."/>
            <person name="Nagy L.G."/>
        </authorList>
    </citation>
    <scope>NUCLEOTIDE SEQUENCE [LARGE SCALE GENOMIC DNA]</scope>
    <source>
        <strain evidence="3">Ar21-2</strain>
    </source>
</reference>
<keyword evidence="1" id="KW-0732">Signal</keyword>
<feature type="signal peptide" evidence="1">
    <location>
        <begin position="1"/>
        <end position="17"/>
    </location>
</feature>
<organism evidence="2 3">
    <name type="scientific">Armillaria gallica</name>
    <name type="common">Bulbous honey fungus</name>
    <name type="synonym">Armillaria bulbosa</name>
    <dbReference type="NCBI Taxonomy" id="47427"/>
    <lineage>
        <taxon>Eukaryota</taxon>
        <taxon>Fungi</taxon>
        <taxon>Dikarya</taxon>
        <taxon>Basidiomycota</taxon>
        <taxon>Agaricomycotina</taxon>
        <taxon>Agaricomycetes</taxon>
        <taxon>Agaricomycetidae</taxon>
        <taxon>Agaricales</taxon>
        <taxon>Marasmiineae</taxon>
        <taxon>Physalacriaceae</taxon>
        <taxon>Armillaria</taxon>
    </lineage>
</organism>
<gene>
    <name evidence="2" type="ORF">ARMGADRAFT_176512</name>
</gene>
<protein>
    <submittedName>
        <fullName evidence="2">Uncharacterized protein</fullName>
    </submittedName>
</protein>
<dbReference type="InParanoid" id="A0A2H3CJ17"/>
<dbReference type="EMBL" id="KZ293802">
    <property type="protein sequence ID" value="PBK79182.1"/>
    <property type="molecule type" value="Genomic_DNA"/>
</dbReference>
<dbReference type="Proteomes" id="UP000217790">
    <property type="component" value="Unassembled WGS sequence"/>
</dbReference>
<feature type="chain" id="PRO_5013614972" evidence="1">
    <location>
        <begin position="18"/>
        <end position="125"/>
    </location>
</feature>
<name>A0A2H3CJ17_ARMGA</name>
<sequence>MSLHVALFAALPTGWNADDNPSLSRAREVFCVFKSFLGHRDVLFVGKVATLRTPKNTENMISFPQIGTSPLSTSSALRPNPKPITAILEDTVSARIFFIISAFCRFDIHPPVSRARLAIDKYSLV</sequence>
<dbReference type="AlphaFoldDB" id="A0A2H3CJ17"/>
<proteinExistence type="predicted"/>